<dbReference type="STRING" id="1562970.ING2E5B_0140"/>
<dbReference type="EMBL" id="LN515532">
    <property type="protein sequence ID" value="CEA14868.1"/>
    <property type="molecule type" value="Genomic_DNA"/>
</dbReference>
<dbReference type="InterPro" id="IPR001789">
    <property type="entry name" value="Sig_transdc_resp-reg_receiver"/>
</dbReference>
<dbReference type="PROSITE" id="PS50110">
    <property type="entry name" value="RESPONSE_REGULATORY"/>
    <property type="match status" value="1"/>
</dbReference>
<dbReference type="GO" id="GO:0000155">
    <property type="term" value="F:phosphorelay sensor kinase activity"/>
    <property type="evidence" value="ECO:0007669"/>
    <property type="project" value="InterPro"/>
</dbReference>
<keyword evidence="14" id="KW-1185">Reference proteome</keyword>
<sequence length="384" mass="43461">MGGDEIIIRKSLLYASVIIVVLLLFLLLSFFFAFLKIIKDNRKLSDLIDKRSVFFRNITHEFRTPITVILGLNSELKTADSLSSKESKSFMDAIERQGQQMLKLVNQLLNMSKINASKDLIRWEKGNIIPYLEMVIDSISIYAKKKEQSITFTSNQPEITMNFVPEYFQNILQNLLSNAIKFSPSNSIIRVSVKLDKEQFILEVADQGIGISKEHQKKLFDLFYQVSKSDSNNGTGIGLSYTKQLVEAMKGNIEVESEVNAGSVFKVTIPIQNSEPEKITVVDKSNTDSPDLFKKALQHIIMPKEISEDNSNTKILLIEDNRDVVLYLRSMLENRYEVVVEEDGVKGLDVAHNMIPDIIISDIVMPNKDGLSLCKDIRDSALLS</sequence>
<evidence type="ECO:0000256" key="10">
    <source>
        <dbReference type="SAM" id="Phobius"/>
    </source>
</evidence>
<keyword evidence="7" id="KW-0067">ATP-binding</keyword>
<evidence type="ECO:0000259" key="12">
    <source>
        <dbReference type="PROSITE" id="PS50110"/>
    </source>
</evidence>
<evidence type="ECO:0000313" key="13">
    <source>
        <dbReference type="EMBL" id="CEA14868.1"/>
    </source>
</evidence>
<dbReference type="OrthoDB" id="9797097at2"/>
<dbReference type="InterPro" id="IPR003594">
    <property type="entry name" value="HATPase_dom"/>
</dbReference>
<dbReference type="InterPro" id="IPR011006">
    <property type="entry name" value="CheY-like_superfamily"/>
</dbReference>
<dbReference type="PANTHER" id="PTHR43547">
    <property type="entry name" value="TWO-COMPONENT HISTIDINE KINASE"/>
    <property type="match status" value="1"/>
</dbReference>
<dbReference type="Proteomes" id="UP000032417">
    <property type="component" value="Chromosome 1"/>
</dbReference>
<evidence type="ECO:0000256" key="2">
    <source>
        <dbReference type="ARBA" id="ARBA00012438"/>
    </source>
</evidence>
<dbReference type="Gene3D" id="3.30.565.10">
    <property type="entry name" value="Histidine kinase-like ATPase, C-terminal domain"/>
    <property type="match status" value="1"/>
</dbReference>
<dbReference type="PRINTS" id="PR00344">
    <property type="entry name" value="BCTRLSENSOR"/>
</dbReference>
<keyword evidence="5" id="KW-0547">Nucleotide-binding</keyword>
<feature type="modified residue" description="4-aspartylphosphate" evidence="9">
    <location>
        <position position="362"/>
    </location>
</feature>
<dbReference type="Gene3D" id="1.10.287.130">
    <property type="match status" value="1"/>
</dbReference>
<evidence type="ECO:0000256" key="9">
    <source>
        <dbReference type="PROSITE-ProRule" id="PRU00169"/>
    </source>
</evidence>
<organism evidence="13 14">
    <name type="scientific">Fermentimonas caenicola</name>
    <dbReference type="NCBI Taxonomy" id="1562970"/>
    <lineage>
        <taxon>Bacteria</taxon>
        <taxon>Pseudomonadati</taxon>
        <taxon>Bacteroidota</taxon>
        <taxon>Bacteroidia</taxon>
        <taxon>Bacteroidales</taxon>
        <taxon>Dysgonomonadaceae</taxon>
        <taxon>Fermentimonas</taxon>
    </lineage>
</organism>
<dbReference type="Pfam" id="PF02518">
    <property type="entry name" value="HATPase_c"/>
    <property type="match status" value="1"/>
</dbReference>
<keyword evidence="10" id="KW-0812">Transmembrane</keyword>
<dbReference type="SUPFAM" id="SSF47384">
    <property type="entry name" value="Homodimeric domain of signal transducing histidine kinase"/>
    <property type="match status" value="1"/>
</dbReference>
<evidence type="ECO:0000256" key="4">
    <source>
        <dbReference type="ARBA" id="ARBA00022679"/>
    </source>
</evidence>
<dbReference type="InterPro" id="IPR036890">
    <property type="entry name" value="HATPase_C_sf"/>
</dbReference>
<evidence type="ECO:0000256" key="1">
    <source>
        <dbReference type="ARBA" id="ARBA00000085"/>
    </source>
</evidence>
<dbReference type="GO" id="GO:0005524">
    <property type="term" value="F:ATP binding"/>
    <property type="evidence" value="ECO:0007669"/>
    <property type="project" value="UniProtKB-KW"/>
</dbReference>
<keyword evidence="3 9" id="KW-0597">Phosphoprotein</keyword>
<dbReference type="Pfam" id="PF00512">
    <property type="entry name" value="HisKA"/>
    <property type="match status" value="1"/>
</dbReference>
<evidence type="ECO:0000256" key="5">
    <source>
        <dbReference type="ARBA" id="ARBA00022741"/>
    </source>
</evidence>
<dbReference type="PROSITE" id="PS50109">
    <property type="entry name" value="HIS_KIN"/>
    <property type="match status" value="1"/>
</dbReference>
<dbReference type="CDD" id="cd00082">
    <property type="entry name" value="HisKA"/>
    <property type="match status" value="1"/>
</dbReference>
<feature type="domain" description="Histidine kinase" evidence="11">
    <location>
        <begin position="57"/>
        <end position="273"/>
    </location>
</feature>
<evidence type="ECO:0000256" key="8">
    <source>
        <dbReference type="ARBA" id="ARBA00023012"/>
    </source>
</evidence>
<evidence type="ECO:0000259" key="11">
    <source>
        <dbReference type="PROSITE" id="PS50109"/>
    </source>
</evidence>
<dbReference type="InterPro" id="IPR005467">
    <property type="entry name" value="His_kinase_dom"/>
</dbReference>
<dbReference type="KEGG" id="pbt:ING2E5B_0140"/>
<dbReference type="SUPFAM" id="SSF52172">
    <property type="entry name" value="CheY-like"/>
    <property type="match status" value="1"/>
</dbReference>
<name>A0A098BW65_9BACT</name>
<accession>A0A098BW65</accession>
<keyword evidence="8" id="KW-0902">Two-component regulatory system</keyword>
<dbReference type="AlphaFoldDB" id="A0A098BW65"/>
<dbReference type="InterPro" id="IPR036097">
    <property type="entry name" value="HisK_dim/P_sf"/>
</dbReference>
<dbReference type="HOGENOM" id="CLU_719353_0_0_10"/>
<keyword evidence="4 13" id="KW-0808">Transferase</keyword>
<dbReference type="PANTHER" id="PTHR43547:SF2">
    <property type="entry name" value="HYBRID SIGNAL TRANSDUCTION HISTIDINE KINASE C"/>
    <property type="match status" value="1"/>
</dbReference>
<feature type="domain" description="Response regulatory" evidence="12">
    <location>
        <begin position="314"/>
        <end position="384"/>
    </location>
</feature>
<dbReference type="SMART" id="SM00387">
    <property type="entry name" value="HATPase_c"/>
    <property type="match status" value="1"/>
</dbReference>
<gene>
    <name evidence="13" type="ORF">ING2E5B_0140</name>
</gene>
<evidence type="ECO:0000256" key="7">
    <source>
        <dbReference type="ARBA" id="ARBA00022840"/>
    </source>
</evidence>
<proteinExistence type="predicted"/>
<evidence type="ECO:0000313" key="14">
    <source>
        <dbReference type="Proteomes" id="UP000032417"/>
    </source>
</evidence>
<protein>
    <recommendedName>
        <fullName evidence="2">histidine kinase</fullName>
        <ecNumber evidence="2">2.7.13.3</ecNumber>
    </recommendedName>
</protein>
<dbReference type="Pfam" id="PF00072">
    <property type="entry name" value="Response_reg"/>
    <property type="match status" value="1"/>
</dbReference>
<dbReference type="SMART" id="SM00388">
    <property type="entry name" value="HisKA"/>
    <property type="match status" value="1"/>
</dbReference>
<dbReference type="SUPFAM" id="SSF55874">
    <property type="entry name" value="ATPase domain of HSP90 chaperone/DNA topoisomerase II/histidine kinase"/>
    <property type="match status" value="1"/>
</dbReference>
<dbReference type="InterPro" id="IPR004358">
    <property type="entry name" value="Sig_transdc_His_kin-like_C"/>
</dbReference>
<comment type="catalytic activity">
    <reaction evidence="1">
        <text>ATP + protein L-histidine = ADP + protein N-phospho-L-histidine.</text>
        <dbReference type="EC" id="2.7.13.3"/>
    </reaction>
</comment>
<dbReference type="EC" id="2.7.13.3" evidence="2"/>
<keyword evidence="10" id="KW-1133">Transmembrane helix</keyword>
<feature type="transmembrane region" description="Helical" evidence="10">
    <location>
        <begin position="12"/>
        <end position="35"/>
    </location>
</feature>
<evidence type="ECO:0000256" key="6">
    <source>
        <dbReference type="ARBA" id="ARBA00022777"/>
    </source>
</evidence>
<keyword evidence="10" id="KW-0472">Membrane</keyword>
<keyword evidence="6 13" id="KW-0418">Kinase</keyword>
<reference evidence="13 14" key="1">
    <citation type="submission" date="2014-08" db="EMBL/GenBank/DDBJ databases">
        <authorList>
            <person name="Wibberg D."/>
        </authorList>
    </citation>
    <scope>NUCLEOTIDE SEQUENCE [LARGE SCALE GENOMIC DNA]</scope>
    <source>
        <strain evidence="14">ING2-E5B</strain>
    </source>
</reference>
<evidence type="ECO:0000256" key="3">
    <source>
        <dbReference type="ARBA" id="ARBA00022553"/>
    </source>
</evidence>
<dbReference type="FunFam" id="3.30.565.10:FF:000037">
    <property type="entry name" value="Hybrid sensor histidine kinase/response regulator"/>
    <property type="match status" value="1"/>
</dbReference>
<dbReference type="InterPro" id="IPR003661">
    <property type="entry name" value="HisK_dim/P_dom"/>
</dbReference>
<dbReference type="Gene3D" id="3.40.50.2300">
    <property type="match status" value="1"/>
</dbReference>